<feature type="non-terminal residue" evidence="2">
    <location>
        <position position="1"/>
    </location>
</feature>
<dbReference type="InterPro" id="IPR018713">
    <property type="entry name" value="MPAB/Lcp_cat_dom"/>
</dbReference>
<dbReference type="Pfam" id="PF09995">
    <property type="entry name" value="MPAB_Lcp_cat"/>
    <property type="match status" value="1"/>
</dbReference>
<dbReference type="AlphaFoldDB" id="A0A316YCA0"/>
<name>A0A316YCA0_9BASI</name>
<reference evidence="2 3" key="1">
    <citation type="journal article" date="2018" name="Mol. Biol. Evol.">
        <title>Broad Genomic Sampling Reveals a Smut Pathogenic Ancestry of the Fungal Clade Ustilaginomycotina.</title>
        <authorList>
            <person name="Kijpornyongpan T."/>
            <person name="Mondo S.J."/>
            <person name="Barry K."/>
            <person name="Sandor L."/>
            <person name="Lee J."/>
            <person name="Lipzen A."/>
            <person name="Pangilinan J."/>
            <person name="LaButti K."/>
            <person name="Hainaut M."/>
            <person name="Henrissat B."/>
            <person name="Grigoriev I.V."/>
            <person name="Spatafora J.W."/>
            <person name="Aime M.C."/>
        </authorList>
    </citation>
    <scope>NUCLEOTIDE SEQUENCE [LARGE SCALE GENOMIC DNA]</scope>
    <source>
        <strain evidence="2 3">MCA 4198</strain>
    </source>
</reference>
<organism evidence="2 3">
    <name type="scientific">Acaromyces ingoldii</name>
    <dbReference type="NCBI Taxonomy" id="215250"/>
    <lineage>
        <taxon>Eukaryota</taxon>
        <taxon>Fungi</taxon>
        <taxon>Dikarya</taxon>
        <taxon>Basidiomycota</taxon>
        <taxon>Ustilaginomycotina</taxon>
        <taxon>Exobasidiomycetes</taxon>
        <taxon>Exobasidiales</taxon>
        <taxon>Cryptobasidiaceae</taxon>
        <taxon>Acaromyces</taxon>
    </lineage>
</organism>
<dbReference type="EMBL" id="KZ819644">
    <property type="protein sequence ID" value="PWN86524.1"/>
    <property type="molecule type" value="Genomic_DNA"/>
</dbReference>
<proteinExistence type="predicted"/>
<evidence type="ECO:0000313" key="3">
    <source>
        <dbReference type="Proteomes" id="UP000245768"/>
    </source>
</evidence>
<evidence type="ECO:0000313" key="2">
    <source>
        <dbReference type="EMBL" id="PWN86524.1"/>
    </source>
</evidence>
<feature type="non-terminal residue" evidence="2">
    <location>
        <position position="292"/>
    </location>
</feature>
<dbReference type="Proteomes" id="UP000245768">
    <property type="component" value="Unassembled WGS sequence"/>
</dbReference>
<accession>A0A316YCA0</accession>
<dbReference type="InterPro" id="IPR037473">
    <property type="entry name" value="Lcp-like"/>
</dbReference>
<keyword evidence="3" id="KW-1185">Reference proteome</keyword>
<dbReference type="GO" id="GO:0016491">
    <property type="term" value="F:oxidoreductase activity"/>
    <property type="evidence" value="ECO:0007669"/>
    <property type="project" value="InterPro"/>
</dbReference>
<gene>
    <name evidence="2" type="ORF">FA10DRAFT_224048</name>
</gene>
<dbReference type="OrthoDB" id="6361347at2759"/>
<dbReference type="STRING" id="215250.A0A316YCA0"/>
<dbReference type="InParanoid" id="A0A316YCA0"/>
<dbReference type="PANTHER" id="PTHR37539">
    <property type="entry name" value="SECRETED PROTEIN-RELATED"/>
    <property type="match status" value="1"/>
</dbReference>
<protein>
    <recommendedName>
        <fullName evidence="1">ER-bound oxygenase mpaB/mpaB'/Rubber oxygenase catalytic domain-containing protein</fullName>
    </recommendedName>
</protein>
<sequence>LSMLFAGLAGGFASPRIMTVLQATGYLEEETAERAPLSDAAKERTFKRLLETLQFILDIMGTDDSLSSPSAQAKPTSSGPYHVSRGGLGWAAATRVRFLHARVRQRLMQGKDADAFSATCGIPINQEDLMATLGSFCVAPLWSLQRLGIPLSAQEREDFVALWRHVGFYMGIEPRILRRCFRDYKAAERFYFCVSSHHFLAMKSGRDLTGPALPLLYSAANRAPVPLSFATNCAVTRFLLGDSLANALFLPRTSPKQRIRLTFVLAALAAPSILFDCYWRSGWKQEAENCLR</sequence>
<dbReference type="RefSeq" id="XP_025373722.1">
    <property type="nucleotide sequence ID" value="XM_025518595.1"/>
</dbReference>
<evidence type="ECO:0000259" key="1">
    <source>
        <dbReference type="Pfam" id="PF09995"/>
    </source>
</evidence>
<dbReference type="GeneID" id="37040511"/>
<dbReference type="PANTHER" id="PTHR37539:SF1">
    <property type="entry name" value="ER-BOUND OXYGENASE MPAB_MPAB'_RUBBER OXYGENASE CATALYTIC DOMAIN-CONTAINING PROTEIN"/>
    <property type="match status" value="1"/>
</dbReference>
<feature type="domain" description="ER-bound oxygenase mpaB/mpaB'/Rubber oxygenase catalytic" evidence="1">
    <location>
        <begin position="3"/>
        <end position="267"/>
    </location>
</feature>